<dbReference type="EMBL" id="NGJZ01000001">
    <property type="protein sequence ID" value="RSU08534.1"/>
    <property type="molecule type" value="Genomic_DNA"/>
</dbReference>
<evidence type="ECO:0000256" key="3">
    <source>
        <dbReference type="ARBA" id="ARBA00005201"/>
    </source>
</evidence>
<dbReference type="InterPro" id="IPR002606">
    <property type="entry name" value="Riboflavin_kinase_bac"/>
</dbReference>
<evidence type="ECO:0000256" key="4">
    <source>
        <dbReference type="ARBA" id="ARBA00022630"/>
    </source>
</evidence>
<dbReference type="UniPathway" id="UPA00276">
    <property type="reaction ID" value="UER00406"/>
</dbReference>
<dbReference type="InterPro" id="IPR014729">
    <property type="entry name" value="Rossmann-like_a/b/a_fold"/>
</dbReference>
<dbReference type="GO" id="GO:0009231">
    <property type="term" value="P:riboflavin biosynthetic process"/>
    <property type="evidence" value="ECO:0007669"/>
    <property type="project" value="InterPro"/>
</dbReference>
<dbReference type="GO" id="GO:0006747">
    <property type="term" value="P:FAD biosynthetic process"/>
    <property type="evidence" value="ECO:0007669"/>
    <property type="project" value="UniProtKB-UniRule"/>
</dbReference>
<evidence type="ECO:0000256" key="14">
    <source>
        <dbReference type="ARBA" id="ARBA00049494"/>
    </source>
</evidence>
<dbReference type="InterPro" id="IPR004821">
    <property type="entry name" value="Cyt_trans-like"/>
</dbReference>
<keyword evidence="9 15" id="KW-0418">Kinase</keyword>
<evidence type="ECO:0000256" key="15">
    <source>
        <dbReference type="PIRNR" id="PIRNR004491"/>
    </source>
</evidence>
<dbReference type="SMART" id="SM00904">
    <property type="entry name" value="Flavokinase"/>
    <property type="match status" value="1"/>
</dbReference>
<dbReference type="EC" id="2.7.7.2" evidence="15"/>
<evidence type="ECO:0000256" key="11">
    <source>
        <dbReference type="ARBA" id="ARBA00022840"/>
    </source>
</evidence>
<dbReference type="SUPFAM" id="SSF82114">
    <property type="entry name" value="Riboflavin kinase-like"/>
    <property type="match status" value="1"/>
</dbReference>
<keyword evidence="6 15" id="KW-0808">Transferase</keyword>
<dbReference type="NCBIfam" id="TIGR00083">
    <property type="entry name" value="ribF"/>
    <property type="match status" value="1"/>
</dbReference>
<evidence type="ECO:0000256" key="1">
    <source>
        <dbReference type="ARBA" id="ARBA00002121"/>
    </source>
</evidence>
<dbReference type="AlphaFoldDB" id="A0A430AKN0"/>
<proteinExistence type="inferred from homology"/>
<sequence length="318" mass="35936">MQVIKIHHPYSKEQIPSENVVMVLGFFDGVHLGHQKVIQEGKKQAEAKGLKLAVMTFNQHPSIVFQKIQAETMKYLTNTKQKEQKMASLGVDYLYEVSFTSAFARLAPQEFVLQYLVKLHAAVVVAGFDYTYGPRDIATMDNLPLYAQGRFEIICVGKQEWQAEKISSSRIRALLDIGNLSAANRLLGYTYTIDGTVVHGDARGRTLGFPTANIQVDGHVRLPKVGVYAVKIRVGDTWYEGMASIGYNVTFGIGRAMTVEVYILNFHQDIYGESVEVAWYQYLREEIKFDGVESLIAQLKQDESDTRRYFLNESSEQV</sequence>
<gene>
    <name evidence="17" type="ORF">CBF30_04685</name>
</gene>
<reference evidence="17 18" key="1">
    <citation type="submission" date="2017-05" db="EMBL/GenBank/DDBJ databases">
        <title>Vagococcus spp. assemblies.</title>
        <authorList>
            <person name="Gulvik C.A."/>
        </authorList>
    </citation>
    <scope>NUCLEOTIDE SEQUENCE [LARGE SCALE GENOMIC DNA]</scope>
    <source>
        <strain evidence="17 18">DSM 24756</strain>
    </source>
</reference>
<accession>A0A430AKN0</accession>
<keyword evidence="7 15" id="KW-0548">Nucleotidyltransferase</keyword>
<dbReference type="PIRSF" id="PIRSF004491">
    <property type="entry name" value="FAD_Synth"/>
    <property type="match status" value="1"/>
</dbReference>
<dbReference type="NCBIfam" id="TIGR00125">
    <property type="entry name" value="cyt_tran_rel"/>
    <property type="match status" value="1"/>
</dbReference>
<evidence type="ECO:0000256" key="2">
    <source>
        <dbReference type="ARBA" id="ARBA00004726"/>
    </source>
</evidence>
<dbReference type="Pfam" id="PF06574">
    <property type="entry name" value="FAD_syn"/>
    <property type="match status" value="1"/>
</dbReference>
<dbReference type="Pfam" id="PF01687">
    <property type="entry name" value="Flavokinase"/>
    <property type="match status" value="1"/>
</dbReference>
<dbReference type="CDD" id="cd02064">
    <property type="entry name" value="FAD_synthetase_N"/>
    <property type="match status" value="1"/>
</dbReference>
<keyword evidence="12" id="KW-0511">Multifunctional enzyme</keyword>
<evidence type="ECO:0000256" key="10">
    <source>
        <dbReference type="ARBA" id="ARBA00022827"/>
    </source>
</evidence>
<dbReference type="EC" id="2.7.1.26" evidence="15"/>
<dbReference type="PANTHER" id="PTHR22749:SF6">
    <property type="entry name" value="RIBOFLAVIN KINASE"/>
    <property type="match status" value="1"/>
</dbReference>
<dbReference type="GO" id="GO:0003919">
    <property type="term" value="F:FMN adenylyltransferase activity"/>
    <property type="evidence" value="ECO:0007669"/>
    <property type="project" value="UniProtKB-UniRule"/>
</dbReference>
<evidence type="ECO:0000256" key="5">
    <source>
        <dbReference type="ARBA" id="ARBA00022643"/>
    </source>
</evidence>
<evidence type="ECO:0000256" key="8">
    <source>
        <dbReference type="ARBA" id="ARBA00022741"/>
    </source>
</evidence>
<keyword evidence="8 15" id="KW-0547">Nucleotide-binding</keyword>
<keyword evidence="4 15" id="KW-0285">Flavoprotein</keyword>
<dbReference type="InterPro" id="IPR015865">
    <property type="entry name" value="Riboflavin_kinase_bac/euk"/>
</dbReference>
<dbReference type="UniPathway" id="UPA00277">
    <property type="reaction ID" value="UER00407"/>
</dbReference>
<evidence type="ECO:0000256" key="12">
    <source>
        <dbReference type="ARBA" id="ARBA00023268"/>
    </source>
</evidence>
<dbReference type="Gene3D" id="3.40.50.620">
    <property type="entry name" value="HUPs"/>
    <property type="match status" value="1"/>
</dbReference>
<evidence type="ECO:0000313" key="18">
    <source>
        <dbReference type="Proteomes" id="UP000288669"/>
    </source>
</evidence>
<dbReference type="Proteomes" id="UP000288669">
    <property type="component" value="Unassembled WGS sequence"/>
</dbReference>
<name>A0A430AKN0_9ENTE</name>
<dbReference type="GO" id="GO:0005524">
    <property type="term" value="F:ATP binding"/>
    <property type="evidence" value="ECO:0007669"/>
    <property type="project" value="UniProtKB-UniRule"/>
</dbReference>
<feature type="domain" description="Riboflavin kinase" evidence="16">
    <location>
        <begin position="186"/>
        <end position="311"/>
    </location>
</feature>
<comment type="pathway">
    <text evidence="3 15">Cofactor biosynthesis; FMN biosynthesis; FMN from riboflavin (ATP route): step 1/1.</text>
</comment>
<evidence type="ECO:0000313" key="17">
    <source>
        <dbReference type="EMBL" id="RSU08534.1"/>
    </source>
</evidence>
<dbReference type="InterPro" id="IPR023465">
    <property type="entry name" value="Riboflavin_kinase_dom_sf"/>
</dbReference>
<dbReference type="GO" id="GO:0009398">
    <property type="term" value="P:FMN biosynthetic process"/>
    <property type="evidence" value="ECO:0007669"/>
    <property type="project" value="UniProtKB-UniRule"/>
</dbReference>
<comment type="pathway">
    <text evidence="2 15">Cofactor biosynthesis; FAD biosynthesis; FAD from FMN: step 1/1.</text>
</comment>
<dbReference type="SUPFAM" id="SSF52374">
    <property type="entry name" value="Nucleotidylyl transferase"/>
    <property type="match status" value="1"/>
</dbReference>
<keyword evidence="11 15" id="KW-0067">ATP-binding</keyword>
<dbReference type="GO" id="GO:0008531">
    <property type="term" value="F:riboflavin kinase activity"/>
    <property type="evidence" value="ECO:0007669"/>
    <property type="project" value="UniProtKB-UniRule"/>
</dbReference>
<comment type="catalytic activity">
    <reaction evidence="13 15">
        <text>riboflavin + ATP = FMN + ADP + H(+)</text>
        <dbReference type="Rhea" id="RHEA:14357"/>
        <dbReference type="ChEBI" id="CHEBI:15378"/>
        <dbReference type="ChEBI" id="CHEBI:30616"/>
        <dbReference type="ChEBI" id="CHEBI:57986"/>
        <dbReference type="ChEBI" id="CHEBI:58210"/>
        <dbReference type="ChEBI" id="CHEBI:456216"/>
        <dbReference type="EC" id="2.7.1.26"/>
    </reaction>
</comment>
<organism evidence="17 18">
    <name type="scientific">Vagococcus entomophilus</name>
    <dbReference type="NCBI Taxonomy" id="1160095"/>
    <lineage>
        <taxon>Bacteria</taxon>
        <taxon>Bacillati</taxon>
        <taxon>Bacillota</taxon>
        <taxon>Bacilli</taxon>
        <taxon>Lactobacillales</taxon>
        <taxon>Enterococcaceae</taxon>
        <taxon>Vagococcus</taxon>
    </lineage>
</organism>
<comment type="function">
    <text evidence="1">Catalyzes the phosphorylation of riboflavin to FMN followed by the adenylation of FMN to FAD.</text>
</comment>
<comment type="catalytic activity">
    <reaction evidence="14 15">
        <text>FMN + ATP + H(+) = FAD + diphosphate</text>
        <dbReference type="Rhea" id="RHEA:17237"/>
        <dbReference type="ChEBI" id="CHEBI:15378"/>
        <dbReference type="ChEBI" id="CHEBI:30616"/>
        <dbReference type="ChEBI" id="CHEBI:33019"/>
        <dbReference type="ChEBI" id="CHEBI:57692"/>
        <dbReference type="ChEBI" id="CHEBI:58210"/>
        <dbReference type="EC" id="2.7.7.2"/>
    </reaction>
</comment>
<dbReference type="RefSeq" id="WP_170168941.1">
    <property type="nucleotide sequence ID" value="NZ_JBHLWU010000001.1"/>
</dbReference>
<protein>
    <recommendedName>
        <fullName evidence="15">Riboflavin biosynthesis protein</fullName>
    </recommendedName>
    <domain>
        <recommendedName>
            <fullName evidence="15">Riboflavin kinase</fullName>
            <ecNumber evidence="15">2.7.1.26</ecNumber>
        </recommendedName>
        <alternativeName>
            <fullName evidence="15">Flavokinase</fullName>
        </alternativeName>
    </domain>
    <domain>
        <recommendedName>
            <fullName evidence="15">FMN adenylyltransferase</fullName>
            <ecNumber evidence="15">2.7.7.2</ecNumber>
        </recommendedName>
        <alternativeName>
            <fullName evidence="15">FAD pyrophosphorylase</fullName>
        </alternativeName>
        <alternativeName>
            <fullName evidence="15">FAD synthase</fullName>
        </alternativeName>
    </domain>
</protein>
<keyword evidence="18" id="KW-1185">Reference proteome</keyword>
<dbReference type="PANTHER" id="PTHR22749">
    <property type="entry name" value="RIBOFLAVIN KINASE/FMN ADENYLYLTRANSFERASE"/>
    <property type="match status" value="1"/>
</dbReference>
<dbReference type="FunFam" id="2.40.30.30:FF:000003">
    <property type="entry name" value="Riboflavin biosynthesis protein"/>
    <property type="match status" value="1"/>
</dbReference>
<evidence type="ECO:0000256" key="7">
    <source>
        <dbReference type="ARBA" id="ARBA00022695"/>
    </source>
</evidence>
<comment type="caution">
    <text evidence="17">The sequence shown here is derived from an EMBL/GenBank/DDBJ whole genome shotgun (WGS) entry which is preliminary data.</text>
</comment>
<dbReference type="InterPro" id="IPR015864">
    <property type="entry name" value="FAD_synthase"/>
</dbReference>
<dbReference type="Gene3D" id="2.40.30.30">
    <property type="entry name" value="Riboflavin kinase-like"/>
    <property type="match status" value="1"/>
</dbReference>
<evidence type="ECO:0000259" key="16">
    <source>
        <dbReference type="SMART" id="SM00904"/>
    </source>
</evidence>
<evidence type="ECO:0000256" key="9">
    <source>
        <dbReference type="ARBA" id="ARBA00022777"/>
    </source>
</evidence>
<keyword evidence="10 15" id="KW-0274">FAD</keyword>
<dbReference type="InterPro" id="IPR023468">
    <property type="entry name" value="Riboflavin_kinase"/>
</dbReference>
<dbReference type="FunFam" id="3.40.50.620:FF:000021">
    <property type="entry name" value="Riboflavin biosynthesis protein"/>
    <property type="match status" value="1"/>
</dbReference>
<comment type="similarity">
    <text evidence="15">Belongs to the ribF family.</text>
</comment>
<evidence type="ECO:0000256" key="6">
    <source>
        <dbReference type="ARBA" id="ARBA00022679"/>
    </source>
</evidence>
<keyword evidence="5 15" id="KW-0288">FMN</keyword>
<evidence type="ECO:0000256" key="13">
    <source>
        <dbReference type="ARBA" id="ARBA00047880"/>
    </source>
</evidence>